<sequence>MSNQSIFAPGQELITDKEFELAIKHKLNVIVTQNGVRQRPITNLSAYNTTTATLSDGKRFLRSAHKFHTYSEEMHAK</sequence>
<keyword evidence="2" id="KW-1185">Reference proteome</keyword>
<reference evidence="1 2" key="1">
    <citation type="submission" date="2019-07" db="EMBL/GenBank/DDBJ databases">
        <title>Genomic Encyclopedia of Type Strains, Phase III (KMG-III): the genomes of soil and plant-associated and newly described type strains.</title>
        <authorList>
            <person name="Whitman W."/>
        </authorList>
    </citation>
    <scope>NUCLEOTIDE SEQUENCE [LARGE SCALE GENOMIC DNA]</scope>
    <source>
        <strain evidence="1 2">BL24</strain>
    </source>
</reference>
<protein>
    <submittedName>
        <fullName evidence="1">Uncharacterized protein</fullName>
    </submittedName>
</protein>
<proteinExistence type="predicted"/>
<name>A0A5S5CKL0_9BACL</name>
<accession>A0A5S5CKL0</accession>
<evidence type="ECO:0000313" key="1">
    <source>
        <dbReference type="EMBL" id="TYP79265.1"/>
    </source>
</evidence>
<organism evidence="1 2">
    <name type="scientific">Paenibacillus methanolicus</name>
    <dbReference type="NCBI Taxonomy" id="582686"/>
    <lineage>
        <taxon>Bacteria</taxon>
        <taxon>Bacillati</taxon>
        <taxon>Bacillota</taxon>
        <taxon>Bacilli</taxon>
        <taxon>Bacillales</taxon>
        <taxon>Paenibacillaceae</taxon>
        <taxon>Paenibacillus</taxon>
    </lineage>
</organism>
<evidence type="ECO:0000313" key="2">
    <source>
        <dbReference type="Proteomes" id="UP000323257"/>
    </source>
</evidence>
<dbReference type="AlphaFoldDB" id="A0A5S5CKL0"/>
<dbReference type="RefSeq" id="WP_148927347.1">
    <property type="nucleotide sequence ID" value="NZ_VNHS01000001.1"/>
</dbReference>
<dbReference type="EMBL" id="VNHS01000001">
    <property type="protein sequence ID" value="TYP79265.1"/>
    <property type="molecule type" value="Genomic_DNA"/>
</dbReference>
<gene>
    <name evidence="1" type="ORF">BCM02_101383</name>
</gene>
<comment type="caution">
    <text evidence="1">The sequence shown here is derived from an EMBL/GenBank/DDBJ whole genome shotgun (WGS) entry which is preliminary data.</text>
</comment>
<dbReference type="Proteomes" id="UP000323257">
    <property type="component" value="Unassembled WGS sequence"/>
</dbReference>
<dbReference type="OrthoDB" id="2662984at2"/>